<feature type="region of interest" description="Disordered" evidence="1">
    <location>
        <begin position="1"/>
        <end position="46"/>
    </location>
</feature>
<gene>
    <name evidence="2" type="ORF">K0U00_26065</name>
</gene>
<dbReference type="EMBL" id="JAHZIK010000875">
    <property type="protein sequence ID" value="MBW7457513.1"/>
    <property type="molecule type" value="Genomic_DNA"/>
</dbReference>
<evidence type="ECO:0008006" key="4">
    <source>
        <dbReference type="Google" id="ProtNLM"/>
    </source>
</evidence>
<name>A0ABS7C9G0_9BACL</name>
<sequence>MAKNKNNKTKAASNQFNSEFAQDNNSAAAANTANTLNKSASQNAQK</sequence>
<protein>
    <recommendedName>
        <fullName evidence="4">Small, acid-soluble spore protein gamma-type</fullName>
    </recommendedName>
</protein>
<evidence type="ECO:0000313" key="3">
    <source>
        <dbReference type="Proteomes" id="UP001519887"/>
    </source>
</evidence>
<evidence type="ECO:0000256" key="1">
    <source>
        <dbReference type="SAM" id="MobiDB-lite"/>
    </source>
</evidence>
<dbReference type="RefSeq" id="WP_210038455.1">
    <property type="nucleotide sequence ID" value="NZ_JBHLVU010000022.1"/>
</dbReference>
<keyword evidence="3" id="KW-1185">Reference proteome</keyword>
<reference evidence="2 3" key="1">
    <citation type="submission" date="2021-07" db="EMBL/GenBank/DDBJ databases">
        <title>Paenibacillus radiodurans sp. nov., isolated from the southeastern edge of Tengger Desert.</title>
        <authorList>
            <person name="Zhang G."/>
        </authorList>
    </citation>
    <scope>NUCLEOTIDE SEQUENCE [LARGE SCALE GENOMIC DNA]</scope>
    <source>
        <strain evidence="2 3">CCM 7311</strain>
    </source>
</reference>
<comment type="caution">
    <text evidence="2">The sequence shown here is derived from an EMBL/GenBank/DDBJ whole genome shotgun (WGS) entry which is preliminary data.</text>
</comment>
<evidence type="ECO:0000313" key="2">
    <source>
        <dbReference type="EMBL" id="MBW7457513.1"/>
    </source>
</evidence>
<feature type="compositionally biased region" description="Low complexity" evidence="1">
    <location>
        <begin position="24"/>
        <end position="46"/>
    </location>
</feature>
<organism evidence="2 3">
    <name type="scientific">Paenibacillus sepulcri</name>
    <dbReference type="NCBI Taxonomy" id="359917"/>
    <lineage>
        <taxon>Bacteria</taxon>
        <taxon>Bacillati</taxon>
        <taxon>Bacillota</taxon>
        <taxon>Bacilli</taxon>
        <taxon>Bacillales</taxon>
        <taxon>Paenibacillaceae</taxon>
        <taxon>Paenibacillus</taxon>
    </lineage>
</organism>
<proteinExistence type="predicted"/>
<accession>A0ABS7C9G0</accession>
<dbReference type="Proteomes" id="UP001519887">
    <property type="component" value="Unassembled WGS sequence"/>
</dbReference>